<dbReference type="Pfam" id="PF01402">
    <property type="entry name" value="RHH_1"/>
    <property type="match status" value="1"/>
</dbReference>
<evidence type="ECO:0000313" key="3">
    <source>
        <dbReference type="Proteomes" id="UP000295075"/>
    </source>
</evidence>
<dbReference type="GO" id="GO:0006355">
    <property type="term" value="P:regulation of DNA-templated transcription"/>
    <property type="evidence" value="ECO:0007669"/>
    <property type="project" value="InterPro"/>
</dbReference>
<dbReference type="Proteomes" id="UP000295075">
    <property type="component" value="Unassembled WGS sequence"/>
</dbReference>
<dbReference type="CDD" id="cd21631">
    <property type="entry name" value="RHH_CopG_NikR-like"/>
    <property type="match status" value="1"/>
</dbReference>
<evidence type="ECO:0000259" key="1">
    <source>
        <dbReference type="Pfam" id="PF01402"/>
    </source>
</evidence>
<evidence type="ECO:0000313" key="2">
    <source>
        <dbReference type="EMBL" id="TDC26807.1"/>
    </source>
</evidence>
<keyword evidence="3" id="KW-1185">Reference proteome</keyword>
<dbReference type="OrthoDB" id="3831509at2"/>
<gene>
    <name evidence="2" type="ORF">E1261_21820</name>
</gene>
<proteinExistence type="predicted"/>
<protein>
    <submittedName>
        <fullName evidence="2">Ribbon-helix-helix protein, CopG family</fullName>
    </submittedName>
</protein>
<dbReference type="SUPFAM" id="SSF47598">
    <property type="entry name" value="Ribbon-helix-helix"/>
    <property type="match status" value="1"/>
</dbReference>
<dbReference type="InterPro" id="IPR010985">
    <property type="entry name" value="Ribbon_hlx_hlx"/>
</dbReference>
<accession>A0A4R4PWG0</accession>
<dbReference type="InterPro" id="IPR002145">
    <property type="entry name" value="CopG"/>
</dbReference>
<organism evidence="2 3">
    <name type="scientific">Kribbella albertanoniae</name>
    <dbReference type="NCBI Taxonomy" id="1266829"/>
    <lineage>
        <taxon>Bacteria</taxon>
        <taxon>Bacillati</taxon>
        <taxon>Actinomycetota</taxon>
        <taxon>Actinomycetes</taxon>
        <taxon>Propionibacteriales</taxon>
        <taxon>Kribbellaceae</taxon>
        <taxon>Kribbella</taxon>
    </lineage>
</organism>
<comment type="caution">
    <text evidence="2">The sequence shown here is derived from an EMBL/GenBank/DDBJ whole genome shotgun (WGS) entry which is preliminary data.</text>
</comment>
<feature type="domain" description="Ribbon-helix-helix protein CopG" evidence="1">
    <location>
        <begin position="14"/>
        <end position="47"/>
    </location>
</feature>
<sequence length="100" mass="11248">MVPMRYRACMAMNLRLTPEVTAALQSEAERTGKSQQEIIRDAVAQHLHLVGREAPLTDREQARASGLVRPARVPYRKVTPSLRLPEGMNSLDLLGQEERI</sequence>
<dbReference type="AlphaFoldDB" id="A0A4R4PWG0"/>
<dbReference type="EMBL" id="SMKA01000103">
    <property type="protein sequence ID" value="TDC26807.1"/>
    <property type="molecule type" value="Genomic_DNA"/>
</dbReference>
<name>A0A4R4PWG0_9ACTN</name>
<reference evidence="2 3" key="1">
    <citation type="submission" date="2019-03" db="EMBL/GenBank/DDBJ databases">
        <title>Draft genome sequences of novel Actinobacteria.</title>
        <authorList>
            <person name="Sahin N."/>
            <person name="Ay H."/>
            <person name="Saygin H."/>
        </authorList>
    </citation>
    <scope>NUCLEOTIDE SEQUENCE [LARGE SCALE GENOMIC DNA]</scope>
    <source>
        <strain evidence="2 3">JCM 30547</strain>
    </source>
</reference>